<dbReference type="Proteomes" id="UP000007305">
    <property type="component" value="Unassembled WGS sequence"/>
</dbReference>
<evidence type="ECO:0000313" key="3">
    <source>
        <dbReference type="Proteomes" id="UP000007305"/>
    </source>
</evidence>
<keyword evidence="3" id="KW-1185">Reference proteome</keyword>
<evidence type="ECO:0000256" key="1">
    <source>
        <dbReference type="SAM" id="MobiDB-lite"/>
    </source>
</evidence>
<organism evidence="2 3">
    <name type="scientific">Zea mays</name>
    <name type="common">Maize</name>
    <dbReference type="NCBI Taxonomy" id="4577"/>
    <lineage>
        <taxon>Eukaryota</taxon>
        <taxon>Viridiplantae</taxon>
        <taxon>Streptophyta</taxon>
        <taxon>Embryophyta</taxon>
        <taxon>Tracheophyta</taxon>
        <taxon>Spermatophyta</taxon>
        <taxon>Magnoliopsida</taxon>
        <taxon>Liliopsida</taxon>
        <taxon>Poales</taxon>
        <taxon>Poaceae</taxon>
        <taxon>PACMAD clade</taxon>
        <taxon>Panicoideae</taxon>
        <taxon>Andropogonodae</taxon>
        <taxon>Andropogoneae</taxon>
        <taxon>Tripsacinae</taxon>
        <taxon>Zea</taxon>
    </lineage>
</organism>
<dbReference type="AlphaFoldDB" id="A0A804RR46"/>
<reference evidence="2" key="1">
    <citation type="submission" date="2021-05" db="UniProtKB">
        <authorList>
            <consortium name="EnsemblPlants"/>
        </authorList>
    </citation>
    <scope>IDENTIFICATION</scope>
    <source>
        <strain evidence="2">cv. B73</strain>
    </source>
</reference>
<name>A0A804RR46_MAIZE</name>
<sequence length="80" mass="8049">MGTRRAVSPTPPIPMLEPDAPQSGGGDSAGSTGEENCPGAGRKVGTSEGPPESRKRKSYSDSDSGGDDGSDPAPDPSPFF</sequence>
<proteinExistence type="predicted"/>
<dbReference type="Gramene" id="Zm00001eb442550_T001">
    <property type="protein sequence ID" value="Zm00001eb442550_P001"/>
    <property type="gene ID" value="Zm00001eb442550"/>
</dbReference>
<dbReference type="EnsemblPlants" id="Zm00001eb442550_T001">
    <property type="protein sequence ID" value="Zm00001eb442550_P001"/>
    <property type="gene ID" value="Zm00001eb442550"/>
</dbReference>
<dbReference type="InParanoid" id="A0A804RR46"/>
<accession>A0A804RR46</accession>
<feature type="region of interest" description="Disordered" evidence="1">
    <location>
        <begin position="1"/>
        <end position="80"/>
    </location>
</feature>
<evidence type="ECO:0000313" key="2">
    <source>
        <dbReference type="EnsemblPlants" id="Zm00001eb442550_P001"/>
    </source>
</evidence>
<protein>
    <submittedName>
        <fullName evidence="2">Uncharacterized protein</fullName>
    </submittedName>
</protein>